<evidence type="ECO:0000259" key="5">
    <source>
        <dbReference type="PROSITE" id="PS50011"/>
    </source>
</evidence>
<dbReference type="EMBL" id="FR824250">
    <property type="protein sequence ID" value="CCA23751.1"/>
    <property type="molecule type" value="Genomic_DNA"/>
</dbReference>
<feature type="compositionally biased region" description="Polar residues" evidence="4">
    <location>
        <begin position="898"/>
        <end position="914"/>
    </location>
</feature>
<keyword evidence="1 3" id="KW-0547">Nucleotide-binding</keyword>
<evidence type="ECO:0000256" key="1">
    <source>
        <dbReference type="ARBA" id="ARBA00022741"/>
    </source>
</evidence>
<name>F0WQZ1_9STRA</name>
<keyword evidence="2 3" id="KW-0067">ATP-binding</keyword>
<dbReference type="PROSITE" id="PS50020">
    <property type="entry name" value="WW_DOMAIN_2"/>
    <property type="match status" value="2"/>
</dbReference>
<dbReference type="InterPro" id="IPR000719">
    <property type="entry name" value="Prot_kinase_dom"/>
</dbReference>
<proteinExistence type="predicted"/>
<dbReference type="InterPro" id="IPR050117">
    <property type="entry name" value="MAPK"/>
</dbReference>
<dbReference type="SMART" id="SM00220">
    <property type="entry name" value="S_TKc"/>
    <property type="match status" value="2"/>
</dbReference>
<evidence type="ECO:0000256" key="4">
    <source>
        <dbReference type="SAM" id="MobiDB-lite"/>
    </source>
</evidence>
<dbReference type="GO" id="GO:0004672">
    <property type="term" value="F:protein kinase activity"/>
    <property type="evidence" value="ECO:0007669"/>
    <property type="project" value="InterPro"/>
</dbReference>
<dbReference type="Pfam" id="PF00397">
    <property type="entry name" value="WW"/>
    <property type="match status" value="1"/>
</dbReference>
<keyword evidence="7" id="KW-0808">Transferase</keyword>
<dbReference type="Gene3D" id="1.10.510.10">
    <property type="entry name" value="Transferase(Phosphotransferase) domain 1"/>
    <property type="match status" value="2"/>
</dbReference>
<evidence type="ECO:0000313" key="7">
    <source>
        <dbReference type="EMBL" id="CCA23751.1"/>
    </source>
</evidence>
<dbReference type="PROSITE" id="PS00107">
    <property type="entry name" value="PROTEIN_KINASE_ATP"/>
    <property type="match status" value="2"/>
</dbReference>
<feature type="region of interest" description="Disordered" evidence="4">
    <location>
        <begin position="1104"/>
        <end position="1140"/>
    </location>
</feature>
<dbReference type="GO" id="GO:0005524">
    <property type="term" value="F:ATP binding"/>
    <property type="evidence" value="ECO:0007669"/>
    <property type="project" value="UniProtKB-UniRule"/>
</dbReference>
<feature type="domain" description="WW" evidence="6">
    <location>
        <begin position="1069"/>
        <end position="1103"/>
    </location>
</feature>
<dbReference type="CDD" id="cd07834">
    <property type="entry name" value="STKc_MAPK"/>
    <property type="match status" value="2"/>
</dbReference>
<organism evidence="7">
    <name type="scientific">Albugo laibachii Nc14</name>
    <dbReference type="NCBI Taxonomy" id="890382"/>
    <lineage>
        <taxon>Eukaryota</taxon>
        <taxon>Sar</taxon>
        <taxon>Stramenopiles</taxon>
        <taxon>Oomycota</taxon>
        <taxon>Peronosporomycetes</taxon>
        <taxon>Albuginales</taxon>
        <taxon>Albuginaceae</taxon>
        <taxon>Albugo</taxon>
    </lineage>
</organism>
<feature type="compositionally biased region" description="Low complexity" evidence="4">
    <location>
        <begin position="785"/>
        <end position="799"/>
    </location>
</feature>
<dbReference type="InterPro" id="IPR008271">
    <property type="entry name" value="Ser/Thr_kinase_AS"/>
</dbReference>
<feature type="region of interest" description="Disordered" evidence="4">
    <location>
        <begin position="780"/>
        <end position="833"/>
    </location>
</feature>
<feature type="binding site" evidence="3">
    <location>
        <position position="59"/>
    </location>
    <ligand>
        <name>ATP</name>
        <dbReference type="ChEBI" id="CHEBI:30616"/>
    </ligand>
</feature>
<feature type="compositionally biased region" description="Acidic residues" evidence="4">
    <location>
        <begin position="820"/>
        <end position="833"/>
    </location>
</feature>
<feature type="binding site" evidence="3">
    <location>
        <position position="459"/>
    </location>
    <ligand>
        <name>ATP</name>
        <dbReference type="ChEBI" id="CHEBI:30616"/>
    </ligand>
</feature>
<evidence type="ECO:0000256" key="3">
    <source>
        <dbReference type="PROSITE-ProRule" id="PRU10141"/>
    </source>
</evidence>
<dbReference type="InterPro" id="IPR011009">
    <property type="entry name" value="Kinase-like_dom_sf"/>
</dbReference>
<feature type="region of interest" description="Disordered" evidence="4">
    <location>
        <begin position="975"/>
        <end position="1004"/>
    </location>
</feature>
<feature type="domain" description="Protein kinase" evidence="5">
    <location>
        <begin position="29"/>
        <end position="321"/>
    </location>
</feature>
<dbReference type="PANTHER" id="PTHR24055">
    <property type="entry name" value="MITOGEN-ACTIVATED PROTEIN KINASE"/>
    <property type="match status" value="1"/>
</dbReference>
<feature type="domain" description="Protein kinase" evidence="5">
    <location>
        <begin position="429"/>
        <end position="730"/>
    </location>
</feature>
<dbReference type="Pfam" id="PF00069">
    <property type="entry name" value="Pkinase"/>
    <property type="match status" value="2"/>
</dbReference>
<dbReference type="AlphaFoldDB" id="F0WQZ1"/>
<dbReference type="Gene3D" id="3.30.200.20">
    <property type="entry name" value="Phosphorylase Kinase, domain 1"/>
    <property type="match status" value="2"/>
</dbReference>
<dbReference type="PROSITE" id="PS00108">
    <property type="entry name" value="PROTEIN_KINASE_ST"/>
    <property type="match status" value="2"/>
</dbReference>
<dbReference type="SUPFAM" id="SSF51045">
    <property type="entry name" value="WW domain"/>
    <property type="match status" value="2"/>
</dbReference>
<feature type="compositionally biased region" description="Polar residues" evidence="4">
    <location>
        <begin position="1119"/>
        <end position="1140"/>
    </location>
</feature>
<dbReference type="InterPro" id="IPR017441">
    <property type="entry name" value="Protein_kinase_ATP_BS"/>
</dbReference>
<keyword evidence="7" id="KW-0418">Kinase</keyword>
<feature type="region of interest" description="Disordered" evidence="4">
    <location>
        <begin position="881"/>
        <end position="923"/>
    </location>
</feature>
<dbReference type="HOGENOM" id="CLU_006323_0_0_1"/>
<feature type="domain" description="WW" evidence="6">
    <location>
        <begin position="994"/>
        <end position="1028"/>
    </location>
</feature>
<reference evidence="7" key="1">
    <citation type="journal article" date="2011" name="PLoS Biol.">
        <title>Gene gain and loss during evolution of obligate parasitism in the white rust pathogen of Arabidopsis thaliana.</title>
        <authorList>
            <person name="Kemen E."/>
            <person name="Gardiner A."/>
            <person name="Schultz-Larsen T."/>
            <person name="Kemen A.C."/>
            <person name="Balmuth A.L."/>
            <person name="Robert-Seilaniantz A."/>
            <person name="Bailey K."/>
            <person name="Holub E."/>
            <person name="Studholme D.J."/>
            <person name="Maclean D."/>
            <person name="Jones J.D."/>
        </authorList>
    </citation>
    <scope>NUCLEOTIDE SEQUENCE</scope>
</reference>
<gene>
    <name evidence="7" type="primary">AlNc14C205G8799</name>
    <name evidence="7" type="ORF">ALNC14_098950</name>
</gene>
<dbReference type="FunFam" id="1.10.510.10:FF:000439">
    <property type="entry name" value="Mitogen-activated protein kinase"/>
    <property type="match status" value="2"/>
</dbReference>
<dbReference type="SMART" id="SM00456">
    <property type="entry name" value="WW"/>
    <property type="match status" value="2"/>
</dbReference>
<reference evidence="7" key="2">
    <citation type="submission" date="2011-02" db="EMBL/GenBank/DDBJ databases">
        <authorList>
            <person name="MacLean D."/>
        </authorList>
    </citation>
    <scope>NUCLEOTIDE SEQUENCE</scope>
</reference>
<evidence type="ECO:0000259" key="6">
    <source>
        <dbReference type="PROSITE" id="PS50020"/>
    </source>
</evidence>
<dbReference type="InterPro" id="IPR001202">
    <property type="entry name" value="WW_dom"/>
</dbReference>
<evidence type="ECO:0000256" key="2">
    <source>
        <dbReference type="ARBA" id="ARBA00022840"/>
    </source>
</evidence>
<feature type="region of interest" description="Disordered" evidence="4">
    <location>
        <begin position="1024"/>
        <end position="1079"/>
    </location>
</feature>
<dbReference type="SUPFAM" id="SSF56112">
    <property type="entry name" value="Protein kinase-like (PK-like)"/>
    <property type="match status" value="2"/>
</dbReference>
<dbReference type="InterPro" id="IPR036020">
    <property type="entry name" value="WW_dom_sf"/>
</dbReference>
<feature type="compositionally biased region" description="Polar residues" evidence="4">
    <location>
        <begin position="1032"/>
        <end position="1069"/>
    </location>
</feature>
<dbReference type="PROSITE" id="PS01159">
    <property type="entry name" value="WW_DOMAIN_1"/>
    <property type="match status" value="1"/>
</dbReference>
<sequence>MSKERPAAPVVHENGFTVNGCVFHVDPKYKPIRAIGKGSYGVVCAVTNVHTKEKLAIKKITPMAGDEWDATHTLREIRLMRCLGAHENIISLVDLDMCEEKDELYMMMELVDTDLHRLIQSSCPLSDGHIRVIMFQLLSGIQALHDNGVLHRDLKPGNILLNKDCELKITDFGLARMIPKQNANPTDATPMTEYVITRWYRPPELMLAPNGCYDGAIDMWSAGCIFGELVTRKPLFPGNDFMDQLARIFRVIPIPSEEERGYDIDKDAARFLATLPNASSNGFADVFVNTSPNALDLIQNLLQFNPKKRFSVQEALAHPFFEGVVEEWGDIQPLKLSHSIDFSFDQGSLPLTTLRRYICDEVWAFRNQNTTANPSTKESGLATPSLMPRASLSNAQKALPTDDANEENDCKVGGGFTIKACHFNVSSNYKPSQVLGEGSYGVVCGAIDILTNQKVAIKKLTPMAGDEWDAKHTLREIRLMRYFGKHPNIVDLQNLSTCLVKDELYMMMELVDTDLHRLIQSQTKLEESHIAAIMYQILCGAKVLHDNGVLHRDLKPGNVLISKNCDVKITDFGLSRITPKILKDSHIEAERHAKTQHMMTEYVITRWYRPPEIMLAPSGCYDATIDMWSIGCMFAEIILRKPLFPGKDFIDQLTRVFALLPVPSREKLGYTVEGDALKFLHSLPACASDAFTKTFRGRASSEALSLLRRLLCVNPRRRITAQEALQHPYFRKIRQQLGEPPQYEIDERLDFDFEQNKCDLAHLRRLIQNEVGLMQKDGTIRSTKGRNSGVVSSRASGVSHDAARVNEQVAIGPRQSFDKDDNDECEPESVQDEEVVDVAARGKHALKEDEKVHVSEDESDLEVIHVEGHSIRKLIAATRAQKSNDDFSDDEQERQRNDSSSTLVDTQSRWVTSRESNKMAEMRNPSLISTHSTSALGHSSQAFLSGPFSDSELAMTKHNKMAGNGTIYNAQKKMISKHARDPSMQPEDARNKPEALPKGWVRKTQGKTGGEYFYDAKHKGTSWIHPSRSYDEMSQSTEDGSEQNQEPQVTANDTNGGGKSVQSMKSTSGGLPVGWERRTDPKTGRLYYVNLVSKKVFERLPSSVSASLLKLRNNPKGKTGSTKQKSIVSLSPRSKMSWQR</sequence>
<dbReference type="Gene3D" id="2.20.70.10">
    <property type="match status" value="2"/>
</dbReference>
<protein>
    <submittedName>
        <fullName evidence="7">Mitogenactivated protein kinase putative</fullName>
    </submittedName>
</protein>
<dbReference type="PROSITE" id="PS50011">
    <property type="entry name" value="PROTEIN_KINASE_DOM"/>
    <property type="match status" value="2"/>
</dbReference>
<accession>F0WQZ1</accession>